<dbReference type="InterPro" id="IPR050410">
    <property type="entry name" value="CCR4/nocturin_mRNA_transcr"/>
</dbReference>
<evidence type="ECO:0000259" key="2">
    <source>
        <dbReference type="Pfam" id="PF03372"/>
    </source>
</evidence>
<dbReference type="Proteomes" id="UP000325307">
    <property type="component" value="Unassembled WGS sequence"/>
</dbReference>
<dbReference type="GO" id="GO:0000175">
    <property type="term" value="F:3'-5'-RNA exonuclease activity"/>
    <property type="evidence" value="ECO:0007669"/>
    <property type="project" value="TreeGrafter"/>
</dbReference>
<keyword evidence="4" id="KW-1185">Reference proteome</keyword>
<gene>
    <name evidence="3" type="ORF">NCCP1664_14230</name>
</gene>
<dbReference type="OrthoDB" id="9793162at2"/>
<accession>A0A5A7NQV7</accession>
<proteinExistence type="predicted"/>
<reference evidence="3 4" key="1">
    <citation type="submission" date="2019-09" db="EMBL/GenBank/DDBJ databases">
        <title>Arthrobacter zafarii sp. nov., a moderately thermotolerant and halotolerant actinobacterium isolated from Cholistan desert soil of Pakistan.</title>
        <authorList>
            <person name="Amin A."/>
            <person name="Ahmed I."/>
            <person name="Khalid N."/>
            <person name="Schumann P."/>
            <person name="Busse H.J."/>
            <person name="Khan I.U."/>
            <person name="Li S."/>
            <person name="Li W.J."/>
        </authorList>
    </citation>
    <scope>NUCLEOTIDE SEQUENCE [LARGE SCALE GENOMIC DNA]</scope>
    <source>
        <strain evidence="3 4">NCCP-1664</strain>
    </source>
</reference>
<dbReference type="Gene3D" id="3.60.10.10">
    <property type="entry name" value="Endonuclease/exonuclease/phosphatase"/>
    <property type="match status" value="1"/>
</dbReference>
<evidence type="ECO:0000313" key="4">
    <source>
        <dbReference type="Proteomes" id="UP000325307"/>
    </source>
</evidence>
<dbReference type="RefSeq" id="WP_149956552.1">
    <property type="nucleotide sequence ID" value="NZ_BKDJ01000006.1"/>
</dbReference>
<dbReference type="InterPro" id="IPR005135">
    <property type="entry name" value="Endo/exonuclease/phosphatase"/>
</dbReference>
<organism evidence="3 4">
    <name type="scientific">Zafaria cholistanensis</name>
    <dbReference type="NCBI Taxonomy" id="1682741"/>
    <lineage>
        <taxon>Bacteria</taxon>
        <taxon>Bacillati</taxon>
        <taxon>Actinomycetota</taxon>
        <taxon>Actinomycetes</taxon>
        <taxon>Micrococcales</taxon>
        <taxon>Micrococcaceae</taxon>
        <taxon>Zafaria</taxon>
    </lineage>
</organism>
<dbReference type="PANTHER" id="PTHR12121:SF36">
    <property type="entry name" value="ENDONUCLEASE_EXONUCLEASE_PHOSPHATASE DOMAIN-CONTAINING PROTEIN"/>
    <property type="match status" value="1"/>
</dbReference>
<dbReference type="CDD" id="cd09083">
    <property type="entry name" value="EEP-1"/>
    <property type="match status" value="1"/>
</dbReference>
<protein>
    <submittedName>
        <fullName evidence="3">Metal-dependent hydrolase</fullName>
    </submittedName>
</protein>
<name>A0A5A7NQV7_9MICC</name>
<feature type="domain" description="Endonuclease/exonuclease/phosphatase" evidence="2">
    <location>
        <begin position="43"/>
        <end position="290"/>
    </location>
</feature>
<evidence type="ECO:0000256" key="1">
    <source>
        <dbReference type="SAM" id="MobiDB-lite"/>
    </source>
</evidence>
<keyword evidence="3" id="KW-0378">Hydrolase</keyword>
<evidence type="ECO:0000313" key="3">
    <source>
        <dbReference type="EMBL" id="GER22926.1"/>
    </source>
</evidence>
<feature type="region of interest" description="Disordered" evidence="1">
    <location>
        <begin position="1"/>
        <end position="26"/>
    </location>
</feature>
<dbReference type="Pfam" id="PF03372">
    <property type="entry name" value="Exo_endo_phos"/>
    <property type="match status" value="1"/>
</dbReference>
<sequence>MDKSRHALLSRTPSTTPLSDSAGAASRGGALIGPARGRDLHVMSFNVRCVVSGTVPGHPDHWPERAPLVQEFLGLEQPTLLGIQEADFGQLAAIRRGLPEGYRMIGFGREGRSVGEYSAVFYDSRRLEVLEWQQWWLSSTPEVVASRSWGNSVPRIVTWGRFADRATGAQFVAANTHFDHESEPARIKSAELLVTLADRFADLPLVVMGDFNDLADASASYTRLVDDGPFANAWETAGKRLTPGWGTFTDYGPPVEGAKVIDWILTSPDVSVHQAAINTWNDAGRWPSDHAAVQALVTL</sequence>
<dbReference type="AlphaFoldDB" id="A0A5A7NQV7"/>
<comment type="caution">
    <text evidence="3">The sequence shown here is derived from an EMBL/GenBank/DDBJ whole genome shotgun (WGS) entry which is preliminary data.</text>
</comment>
<dbReference type="EMBL" id="BKDJ01000006">
    <property type="protein sequence ID" value="GER22926.1"/>
    <property type="molecule type" value="Genomic_DNA"/>
</dbReference>
<dbReference type="SUPFAM" id="SSF56219">
    <property type="entry name" value="DNase I-like"/>
    <property type="match status" value="1"/>
</dbReference>
<dbReference type="InterPro" id="IPR036691">
    <property type="entry name" value="Endo/exonu/phosph_ase_sf"/>
</dbReference>
<dbReference type="PANTHER" id="PTHR12121">
    <property type="entry name" value="CARBON CATABOLITE REPRESSOR PROTEIN 4"/>
    <property type="match status" value="1"/>
</dbReference>